<keyword evidence="3" id="KW-1185">Reference proteome</keyword>
<comment type="similarity">
    <text evidence="1">Belongs to the phD/YefM antitoxin family.</text>
</comment>
<name>A0ABU0GLH2_9CELL</name>
<protein>
    <submittedName>
        <fullName evidence="2">Prevent-host-death family protein</fullName>
    </submittedName>
</protein>
<sequence>MEVAVSALRAELRQWIETARSGQDVVVTERGVPVARLVGIESADLVARLERDGLLTAAEGDRPAAEPERAAGAARAVSGLVRRLRR</sequence>
<gene>
    <name evidence="2" type="ORF">JO380_002165</name>
</gene>
<accession>A0ABU0GLH2</accession>
<organism evidence="2 3">
    <name type="scientific">Cellulomonas iranensis</name>
    <dbReference type="NCBI Taxonomy" id="76862"/>
    <lineage>
        <taxon>Bacteria</taxon>
        <taxon>Bacillati</taxon>
        <taxon>Actinomycetota</taxon>
        <taxon>Actinomycetes</taxon>
        <taxon>Micrococcales</taxon>
        <taxon>Cellulomonadaceae</taxon>
        <taxon>Cellulomonas</taxon>
    </lineage>
</organism>
<dbReference type="EMBL" id="JAUSVM010000001">
    <property type="protein sequence ID" value="MDQ0425784.1"/>
    <property type="molecule type" value="Genomic_DNA"/>
</dbReference>
<dbReference type="NCBIfam" id="TIGR01552">
    <property type="entry name" value="phd_fam"/>
    <property type="match status" value="1"/>
</dbReference>
<evidence type="ECO:0000313" key="3">
    <source>
        <dbReference type="Proteomes" id="UP001240250"/>
    </source>
</evidence>
<evidence type="ECO:0000313" key="2">
    <source>
        <dbReference type="EMBL" id="MDQ0425784.1"/>
    </source>
</evidence>
<dbReference type="Proteomes" id="UP001240250">
    <property type="component" value="Unassembled WGS sequence"/>
</dbReference>
<comment type="caution">
    <text evidence="2">The sequence shown here is derived from an EMBL/GenBank/DDBJ whole genome shotgun (WGS) entry which is preliminary data.</text>
</comment>
<reference evidence="2 3" key="1">
    <citation type="submission" date="2023-07" db="EMBL/GenBank/DDBJ databases">
        <title>Sequencing the genomes of 1000 actinobacteria strains.</title>
        <authorList>
            <person name="Klenk H.-P."/>
        </authorList>
    </citation>
    <scope>NUCLEOTIDE SEQUENCE [LARGE SCALE GENOMIC DNA]</scope>
    <source>
        <strain evidence="2 3">DSM 14785</strain>
    </source>
</reference>
<proteinExistence type="inferred from homology"/>
<dbReference type="Gene3D" id="3.40.1620.10">
    <property type="entry name" value="YefM-like domain"/>
    <property type="match status" value="1"/>
</dbReference>
<dbReference type="PANTHER" id="PTHR35377">
    <property type="entry name" value="ANTITOXIN VAPB49-RELATED-RELATED"/>
    <property type="match status" value="1"/>
</dbReference>
<evidence type="ECO:0000256" key="1">
    <source>
        <dbReference type="ARBA" id="ARBA00009981"/>
    </source>
</evidence>
<dbReference type="RefSeq" id="WP_046529301.1">
    <property type="nucleotide sequence ID" value="NZ_CP194061.1"/>
</dbReference>
<dbReference type="SUPFAM" id="SSF143120">
    <property type="entry name" value="YefM-like"/>
    <property type="match status" value="1"/>
</dbReference>
<dbReference type="InterPro" id="IPR036165">
    <property type="entry name" value="YefM-like_sf"/>
</dbReference>
<dbReference type="PANTHER" id="PTHR35377:SF5">
    <property type="entry name" value="ANTITOXIN VAPB46"/>
    <property type="match status" value="1"/>
</dbReference>
<dbReference type="InterPro" id="IPR051416">
    <property type="entry name" value="phD-YefM_TA_antitoxins"/>
</dbReference>